<dbReference type="Pfam" id="PF13450">
    <property type="entry name" value="NAD_binding_8"/>
    <property type="match status" value="1"/>
</dbReference>
<evidence type="ECO:0000313" key="2">
    <source>
        <dbReference type="Proteomes" id="UP000034883"/>
    </source>
</evidence>
<gene>
    <name evidence="1" type="ORF">DB32_000079</name>
</gene>
<sequence length="1028" mass="115884">MPGEITYEELCKRARATVDSVADDPQGRLALRQRYYERWGGDPKPYGLGRSELDFMRWEIERGVLAPVEKGGSPWWRAVNGALLYHAELASLIADNLPELSPGSAPVRFWLAFQREKTPQSWYRAHNSSIVAGYLESVALAHAEPWSERVFMNIVLYRLLYAQSMVEGMEFGELGQILANPALPSVAIMVEIPAFYPRHYPLTERDVRNILQKGHSVGDDLEQTFDDLFVIPQLTSLYEHASGWIGQPGLKRLINMGLPDYPGGAPTDEKPVPLPPPRPGAKRKVAILGGGLASLSAAYELTSYPNWRDHYEVTLYQIGWRVGGKTANGFGPGDRIEERGIHIFQGWYNNAFRMVRDAYDEMAKYHLAPGSPLPKWTDAFVPDDATLFTQQNAKTGEWTNWPILFPYNEELPGEGGPPPIYEVIGEALGLLAELVLGSPYAEDQSWIQKLLSPIVIHTWFTPPWEKSEPHWWKDVAKSALGLSDHHRPELQWVAYARDLAKDFAKKPTVEINGLEVSVLRVIAGLLGGFVTLLRHLAPADRTKDDRLEHIYILAEYGLANLRGFLEDVYDERTHQLDFGRINDRDYREWLLSHGLPEDLKDCAPVRFIYCGCFHNMYQGEPGRLAADLGLRSLLASVTYRGSLVWKLVAGTGGSLTAPLYKMLAHRGVEFAFFRDVEEVHWSPTDEIESITVGVQVDLAPGVQRYSPLKKVKDVDGWPSHPHYDQLDPEQVRVLREKNVDLESPWADWTSVRTEVLRRGVDFDDVILGIPVRATEQICAEIVNHSDAWKKMVGHVRTTPTLGVQLWLRPTLSELGMKMSEWGMDEGDEPNSVIYADLLYSWTDMGSVLTFEGWRPDEMPGELSYYCGTWDTGPLPPPSDHGFPERETRRLIEYTRGWLDQNMGWFFPNAVKNGTFDLSLLVDPRDPSCTEKIPGDVRLARQWFTVNAAPSEQYTLAWPGSDKYRLAADESGFRNLFLCGDWTNFGLNIGHVEGAVTSGLVAAQAFLRLRMNQNGLREIYPDVGIPGAS</sequence>
<protein>
    <recommendedName>
        <fullName evidence="3">Cytoplasmic membrane protein</fullName>
    </recommendedName>
</protein>
<accession>A0A0F6VYL8</accession>
<dbReference type="AlphaFoldDB" id="A0A0F6VYL8"/>
<evidence type="ECO:0000313" key="1">
    <source>
        <dbReference type="EMBL" id="AKF02931.1"/>
    </source>
</evidence>
<proteinExistence type="predicted"/>
<dbReference type="Proteomes" id="UP000034883">
    <property type="component" value="Chromosome"/>
</dbReference>
<name>A0A0F6VYL8_9BACT</name>
<dbReference type="PANTHER" id="PTHR42923">
    <property type="entry name" value="PROTOPORPHYRINOGEN OXIDASE"/>
    <property type="match status" value="1"/>
</dbReference>
<dbReference type="KEGG" id="samy:DB32_000079"/>
<dbReference type="RefSeq" id="WP_053230422.1">
    <property type="nucleotide sequence ID" value="NZ_CP011125.1"/>
</dbReference>
<dbReference type="OrthoDB" id="220163at2"/>
<dbReference type="SUPFAM" id="SSF51905">
    <property type="entry name" value="FAD/NAD(P)-binding domain"/>
    <property type="match status" value="1"/>
</dbReference>
<dbReference type="GO" id="GO:0016491">
    <property type="term" value="F:oxidoreductase activity"/>
    <property type="evidence" value="ECO:0007669"/>
    <property type="project" value="TreeGrafter"/>
</dbReference>
<dbReference type="PANTHER" id="PTHR42923:SF46">
    <property type="entry name" value="AMINE OXIDASE"/>
    <property type="match status" value="1"/>
</dbReference>
<keyword evidence="2" id="KW-1185">Reference proteome</keyword>
<dbReference type="Gene3D" id="3.50.50.60">
    <property type="entry name" value="FAD/NAD(P)-binding domain"/>
    <property type="match status" value="1"/>
</dbReference>
<dbReference type="STRING" id="927083.DB32_000079"/>
<dbReference type="InterPro" id="IPR050464">
    <property type="entry name" value="Zeta_carotene_desat/Oxidored"/>
</dbReference>
<organism evidence="1 2">
    <name type="scientific">Sandaracinus amylolyticus</name>
    <dbReference type="NCBI Taxonomy" id="927083"/>
    <lineage>
        <taxon>Bacteria</taxon>
        <taxon>Pseudomonadati</taxon>
        <taxon>Myxococcota</taxon>
        <taxon>Polyangia</taxon>
        <taxon>Polyangiales</taxon>
        <taxon>Sandaracinaceae</taxon>
        <taxon>Sandaracinus</taxon>
    </lineage>
</organism>
<evidence type="ECO:0008006" key="3">
    <source>
        <dbReference type="Google" id="ProtNLM"/>
    </source>
</evidence>
<reference evidence="1 2" key="1">
    <citation type="submission" date="2015-03" db="EMBL/GenBank/DDBJ databases">
        <title>Genome assembly of Sandaracinus amylolyticus DSM 53668.</title>
        <authorList>
            <person name="Sharma G."/>
            <person name="Subramanian S."/>
        </authorList>
    </citation>
    <scope>NUCLEOTIDE SEQUENCE [LARGE SCALE GENOMIC DNA]</scope>
    <source>
        <strain evidence="1 2">DSM 53668</strain>
    </source>
</reference>
<dbReference type="EMBL" id="CP011125">
    <property type="protein sequence ID" value="AKF02931.1"/>
    <property type="molecule type" value="Genomic_DNA"/>
</dbReference>
<dbReference type="InterPro" id="IPR036188">
    <property type="entry name" value="FAD/NAD-bd_sf"/>
</dbReference>